<protein>
    <submittedName>
        <fullName evidence="6">Flavocytochrome c flavin subunit</fullName>
    </submittedName>
</protein>
<dbReference type="EMBL" id="LNQE01001870">
    <property type="protein sequence ID" value="KUG03735.1"/>
    <property type="molecule type" value="Genomic_DNA"/>
</dbReference>
<dbReference type="GO" id="GO:0010181">
    <property type="term" value="F:FMN binding"/>
    <property type="evidence" value="ECO:0007669"/>
    <property type="project" value="InterPro"/>
</dbReference>
<keyword evidence="4" id="KW-0560">Oxidoreductase</keyword>
<feature type="domain" description="FAD-dependent oxidoreductase 2 FAD-binding" evidence="5">
    <location>
        <begin position="48"/>
        <end position="485"/>
    </location>
</feature>
<dbReference type="SUPFAM" id="SSF51905">
    <property type="entry name" value="FAD/NAD(P)-binding domain"/>
    <property type="match status" value="1"/>
</dbReference>
<gene>
    <name evidence="6" type="ORF">ASZ90_018878</name>
</gene>
<organism evidence="6">
    <name type="scientific">hydrocarbon metagenome</name>
    <dbReference type="NCBI Taxonomy" id="938273"/>
    <lineage>
        <taxon>unclassified sequences</taxon>
        <taxon>metagenomes</taxon>
        <taxon>ecological metagenomes</taxon>
    </lineage>
</organism>
<reference evidence="6" key="1">
    <citation type="journal article" date="2015" name="Proc. Natl. Acad. Sci. U.S.A.">
        <title>Networks of energetic and metabolic interactions define dynamics in microbial communities.</title>
        <authorList>
            <person name="Embree M."/>
            <person name="Liu J.K."/>
            <person name="Al-Bassam M.M."/>
            <person name="Zengler K."/>
        </authorList>
    </citation>
    <scope>NUCLEOTIDE SEQUENCE</scope>
</reference>
<dbReference type="InterPro" id="IPR050315">
    <property type="entry name" value="FAD-oxidoreductase_2"/>
</dbReference>
<dbReference type="InterPro" id="IPR010960">
    <property type="entry name" value="Flavocytochrome_c"/>
</dbReference>
<dbReference type="InterPro" id="IPR027477">
    <property type="entry name" value="Succ_DH/fumarate_Rdtase_cat_sf"/>
</dbReference>
<dbReference type="InterPro" id="IPR003953">
    <property type="entry name" value="FAD-dep_OxRdtase_2_FAD-bd"/>
</dbReference>
<sequence>MVKEIGRRDFVKNMALTGAALAGAAALGGCSQSSASDSSSIKWDEETDVLVIGSGFAGCAAAIEAAMAGAQVKVLEKMDVTGGNSRICGGAMAVANSPLQEKEGIKDSPELLVEDMLKAGLGLNHVEKVRMIAEKSLETLQWTIDLKVEWSDQMMWPGGHAVMRTYRAANNSGSGILEPALAKLKELGVPVETNAKMARIICDENKRVQGVEVINSYKFSSDSGSGSRYIKAKKAVVLAGGGFGANVTLRTSQDPRLTEEIDCTNHPGCTGDALLEALRIDALPVHLSWIQLGPWASPDEKGFGLTPFFSTLEGAQWGIMVDPATGKRIINEMGDRKQKSDAILATGHAAVMFVDSVGIQTVQEGVVDKILNKTMWKFDSLDELASHFEIPADALKQEVARYNSFVANGEDLDFHKQTIKMATLIEKPPFYAVRLWPKVHHCMGGVMTDLECKVMDLNLEVIKGLYAAGEIAGGTHGACRVGSCAILDSLVCGRVAGTCAAKEEAWA</sequence>
<evidence type="ECO:0000259" key="5">
    <source>
        <dbReference type="Pfam" id="PF00890"/>
    </source>
</evidence>
<dbReference type="GO" id="GO:0016491">
    <property type="term" value="F:oxidoreductase activity"/>
    <property type="evidence" value="ECO:0007669"/>
    <property type="project" value="UniProtKB-KW"/>
</dbReference>
<dbReference type="InterPro" id="IPR006311">
    <property type="entry name" value="TAT_signal"/>
</dbReference>
<keyword evidence="2" id="KW-0285">Flavoprotein</keyword>
<dbReference type="Gene3D" id="3.50.50.60">
    <property type="entry name" value="FAD/NAD(P)-binding domain"/>
    <property type="match status" value="1"/>
</dbReference>
<comment type="caution">
    <text evidence="6">The sequence shown here is derived from an EMBL/GenBank/DDBJ whole genome shotgun (WGS) entry which is preliminary data.</text>
</comment>
<comment type="cofactor">
    <cofactor evidence="1">
        <name>FAD</name>
        <dbReference type="ChEBI" id="CHEBI:57692"/>
    </cofactor>
</comment>
<dbReference type="PRINTS" id="PR00368">
    <property type="entry name" value="FADPNR"/>
</dbReference>
<dbReference type="InterPro" id="IPR036188">
    <property type="entry name" value="FAD/NAD-bd_sf"/>
</dbReference>
<dbReference type="PANTHER" id="PTHR43400:SF7">
    <property type="entry name" value="FAD-DEPENDENT OXIDOREDUCTASE 2 FAD BINDING DOMAIN-CONTAINING PROTEIN"/>
    <property type="match status" value="1"/>
</dbReference>
<dbReference type="Pfam" id="PF00890">
    <property type="entry name" value="FAD_binding_2"/>
    <property type="match status" value="1"/>
</dbReference>
<evidence type="ECO:0000256" key="1">
    <source>
        <dbReference type="ARBA" id="ARBA00001974"/>
    </source>
</evidence>
<dbReference type="Gene3D" id="3.90.700.10">
    <property type="entry name" value="Succinate dehydrogenase/fumarate reductase flavoprotein, catalytic domain"/>
    <property type="match status" value="1"/>
</dbReference>
<dbReference type="PROSITE" id="PS51257">
    <property type="entry name" value="PROKAR_LIPOPROTEIN"/>
    <property type="match status" value="1"/>
</dbReference>
<evidence type="ECO:0000256" key="2">
    <source>
        <dbReference type="ARBA" id="ARBA00022630"/>
    </source>
</evidence>
<evidence type="ECO:0000313" key="6">
    <source>
        <dbReference type="EMBL" id="KUG03735.1"/>
    </source>
</evidence>
<proteinExistence type="predicted"/>
<name>A0A0W8E4Y9_9ZZZZ</name>
<dbReference type="SUPFAM" id="SSF56425">
    <property type="entry name" value="Succinate dehydrogenase/fumarate reductase flavoprotein, catalytic domain"/>
    <property type="match status" value="1"/>
</dbReference>
<dbReference type="PANTHER" id="PTHR43400">
    <property type="entry name" value="FUMARATE REDUCTASE"/>
    <property type="match status" value="1"/>
</dbReference>
<dbReference type="NCBIfam" id="TIGR01813">
    <property type="entry name" value="flavo_cyto_c"/>
    <property type="match status" value="1"/>
</dbReference>
<dbReference type="PROSITE" id="PS51318">
    <property type="entry name" value="TAT"/>
    <property type="match status" value="1"/>
</dbReference>
<dbReference type="AlphaFoldDB" id="A0A0W8E4Y9"/>
<evidence type="ECO:0000256" key="3">
    <source>
        <dbReference type="ARBA" id="ARBA00022827"/>
    </source>
</evidence>
<accession>A0A0W8E4Y9</accession>
<keyword evidence="3" id="KW-0274">FAD</keyword>
<evidence type="ECO:0000256" key="4">
    <source>
        <dbReference type="ARBA" id="ARBA00023002"/>
    </source>
</evidence>